<dbReference type="AlphaFoldDB" id="A0AAV8V6D9"/>
<dbReference type="InterPro" id="IPR008906">
    <property type="entry name" value="HATC_C_dom"/>
</dbReference>
<feature type="domain" description="HAT C-terminal dimerisation" evidence="1">
    <location>
        <begin position="10"/>
        <end position="50"/>
    </location>
</feature>
<comment type="caution">
    <text evidence="2">The sequence shown here is derived from an EMBL/GenBank/DDBJ whole genome shotgun (WGS) entry which is preliminary data.</text>
</comment>
<name>A0AAV8V6D9_9CUCU</name>
<dbReference type="GO" id="GO:0046983">
    <property type="term" value="F:protein dimerization activity"/>
    <property type="evidence" value="ECO:0007669"/>
    <property type="project" value="InterPro"/>
</dbReference>
<evidence type="ECO:0000313" key="2">
    <source>
        <dbReference type="EMBL" id="KAJ8909744.1"/>
    </source>
</evidence>
<dbReference type="EMBL" id="JANEYG010000422">
    <property type="protein sequence ID" value="KAJ8909744.1"/>
    <property type="molecule type" value="Genomic_DNA"/>
</dbReference>
<reference evidence="2 3" key="1">
    <citation type="journal article" date="2023" name="Insect Mol. Biol.">
        <title>Genome sequencing provides insights into the evolution of gene families encoding plant cell wall-degrading enzymes in longhorned beetles.</title>
        <authorList>
            <person name="Shin N.R."/>
            <person name="Okamura Y."/>
            <person name="Kirsch R."/>
            <person name="Pauchet Y."/>
        </authorList>
    </citation>
    <scope>NUCLEOTIDE SEQUENCE [LARGE SCALE GENOMIC DNA]</scope>
    <source>
        <strain evidence="2">EAD_L_NR</strain>
    </source>
</reference>
<dbReference type="SUPFAM" id="SSF53098">
    <property type="entry name" value="Ribonuclease H-like"/>
    <property type="match status" value="1"/>
</dbReference>
<keyword evidence="3" id="KW-1185">Reference proteome</keyword>
<protein>
    <recommendedName>
        <fullName evidence="1">HAT C-terminal dimerisation domain-containing protein</fullName>
    </recommendedName>
</protein>
<dbReference type="Pfam" id="PF05699">
    <property type="entry name" value="Dimer_Tnp_hAT"/>
    <property type="match status" value="1"/>
</dbReference>
<gene>
    <name evidence="2" type="ORF">NQ315_014012</name>
</gene>
<sequence length="158" mass="17866">MKSFDGQFAFRNVARLAKLVLSLPHSNAECERIFSMVTDVKCKKRNRLESIRMQDGRNIGNTSVQNIIRVPGVTGLTALCIVLRRLSYPNRLNDLILMFGLSPQSLSQIIKTTLNIIVAERGERLDNLTRLAWLNERRMRYYAQAVTAKGGAIPTCWG</sequence>
<evidence type="ECO:0000259" key="1">
    <source>
        <dbReference type="Pfam" id="PF05699"/>
    </source>
</evidence>
<dbReference type="InterPro" id="IPR012337">
    <property type="entry name" value="RNaseH-like_sf"/>
</dbReference>
<organism evidence="2 3">
    <name type="scientific">Exocentrus adspersus</name>
    <dbReference type="NCBI Taxonomy" id="1586481"/>
    <lineage>
        <taxon>Eukaryota</taxon>
        <taxon>Metazoa</taxon>
        <taxon>Ecdysozoa</taxon>
        <taxon>Arthropoda</taxon>
        <taxon>Hexapoda</taxon>
        <taxon>Insecta</taxon>
        <taxon>Pterygota</taxon>
        <taxon>Neoptera</taxon>
        <taxon>Endopterygota</taxon>
        <taxon>Coleoptera</taxon>
        <taxon>Polyphaga</taxon>
        <taxon>Cucujiformia</taxon>
        <taxon>Chrysomeloidea</taxon>
        <taxon>Cerambycidae</taxon>
        <taxon>Lamiinae</taxon>
        <taxon>Acanthocinini</taxon>
        <taxon>Exocentrus</taxon>
    </lineage>
</organism>
<dbReference type="Proteomes" id="UP001159042">
    <property type="component" value="Unassembled WGS sequence"/>
</dbReference>
<evidence type="ECO:0000313" key="3">
    <source>
        <dbReference type="Proteomes" id="UP001159042"/>
    </source>
</evidence>
<accession>A0AAV8V6D9</accession>
<proteinExistence type="predicted"/>